<dbReference type="InterPro" id="IPR001853">
    <property type="entry name" value="DSBA-like_thioredoxin_dom"/>
</dbReference>
<reference evidence="2 3" key="1">
    <citation type="journal article" date="2016" name="Sci. Rep.">
        <title>Complete genome sequence and transcriptomic analysis of a novel marine strain Bacillus weihaiensis reveals the mechanism of brown algae degradation.</title>
        <authorList>
            <person name="Zhu Y."/>
            <person name="Chen P."/>
            <person name="Bao Y."/>
            <person name="Men Y."/>
            <person name="Zeng Y."/>
            <person name="Yang J."/>
            <person name="Sun J."/>
            <person name="Sun Y."/>
        </authorList>
    </citation>
    <scope>NUCLEOTIDE SEQUENCE [LARGE SCALE GENOMIC DNA]</scope>
    <source>
        <strain evidence="2 3">Alg07</strain>
    </source>
</reference>
<dbReference type="OrthoDB" id="9799122at2"/>
<dbReference type="AlphaFoldDB" id="A0A1L3MR22"/>
<sequence length="207" mass="23982">MSLKIKLYYDYVCPFSFLAGRAIDHAMKDKEIELDWMPYEVGAESLRLTYESWEKTVHPLASERGIIIKRPTIHPQPTTHLAFEGYYFAKENKKANEYNFKVFQAFFQEDKNISDIDVLANIVDDIGLDPHSFKKAVETRKYQHIHSQALEETRKERIQVAPTIEVGSTRLEDFHSIEEIEKLITQDHVKPKLQILSKGMSCGMDGC</sequence>
<protein>
    <recommendedName>
        <fullName evidence="1">DSBA-like thioredoxin domain-containing protein</fullName>
    </recommendedName>
</protein>
<dbReference type="SUPFAM" id="SSF52833">
    <property type="entry name" value="Thioredoxin-like"/>
    <property type="match status" value="1"/>
</dbReference>
<evidence type="ECO:0000259" key="1">
    <source>
        <dbReference type="Pfam" id="PF01323"/>
    </source>
</evidence>
<dbReference type="STRING" id="1547283.A9C19_08530"/>
<dbReference type="RefSeq" id="WP_072579580.1">
    <property type="nucleotide sequence ID" value="NZ_CP016020.1"/>
</dbReference>
<gene>
    <name evidence="2" type="ORF">A9C19_08530</name>
</gene>
<feature type="domain" description="DSBA-like thioredoxin" evidence="1">
    <location>
        <begin position="5"/>
        <end position="182"/>
    </location>
</feature>
<dbReference type="Proteomes" id="UP000181936">
    <property type="component" value="Chromosome"/>
</dbReference>
<dbReference type="KEGG" id="bwh:A9C19_08530"/>
<keyword evidence="3" id="KW-1185">Reference proteome</keyword>
<organism evidence="2 3">
    <name type="scientific">Bacillus weihaiensis</name>
    <dbReference type="NCBI Taxonomy" id="1547283"/>
    <lineage>
        <taxon>Bacteria</taxon>
        <taxon>Bacillati</taxon>
        <taxon>Bacillota</taxon>
        <taxon>Bacilli</taxon>
        <taxon>Bacillales</taxon>
        <taxon>Bacillaceae</taxon>
        <taxon>Bacillus</taxon>
    </lineage>
</organism>
<evidence type="ECO:0000313" key="2">
    <source>
        <dbReference type="EMBL" id="APH04787.1"/>
    </source>
</evidence>
<name>A0A1L3MR22_9BACI</name>
<dbReference type="PANTHER" id="PTHR13887:SF33">
    <property type="entry name" value="ISOMERASE"/>
    <property type="match status" value="1"/>
</dbReference>
<dbReference type="GO" id="GO:0016491">
    <property type="term" value="F:oxidoreductase activity"/>
    <property type="evidence" value="ECO:0007669"/>
    <property type="project" value="InterPro"/>
</dbReference>
<evidence type="ECO:0000313" key="3">
    <source>
        <dbReference type="Proteomes" id="UP000181936"/>
    </source>
</evidence>
<dbReference type="EMBL" id="CP016020">
    <property type="protein sequence ID" value="APH04787.1"/>
    <property type="molecule type" value="Genomic_DNA"/>
</dbReference>
<dbReference type="PANTHER" id="PTHR13887">
    <property type="entry name" value="GLUTATHIONE S-TRANSFERASE KAPPA"/>
    <property type="match status" value="1"/>
</dbReference>
<dbReference type="Pfam" id="PF01323">
    <property type="entry name" value="DSBA"/>
    <property type="match status" value="1"/>
</dbReference>
<proteinExistence type="predicted"/>
<accession>A0A1L3MR22</accession>
<dbReference type="InterPro" id="IPR036249">
    <property type="entry name" value="Thioredoxin-like_sf"/>
</dbReference>
<dbReference type="Gene3D" id="3.40.30.10">
    <property type="entry name" value="Glutaredoxin"/>
    <property type="match status" value="1"/>
</dbReference>